<keyword evidence="4" id="KW-1185">Reference proteome</keyword>
<feature type="domain" description="Endonuclease/exonuclease/phosphatase" evidence="2">
    <location>
        <begin position="58"/>
        <end position="200"/>
    </location>
</feature>
<feature type="compositionally biased region" description="Polar residues" evidence="1">
    <location>
        <begin position="311"/>
        <end position="325"/>
    </location>
</feature>
<dbReference type="GO" id="GO:0003824">
    <property type="term" value="F:catalytic activity"/>
    <property type="evidence" value="ECO:0007669"/>
    <property type="project" value="InterPro"/>
</dbReference>
<organism evidence="3 4">
    <name type="scientific">Ridgeia piscesae</name>
    <name type="common">Tubeworm</name>
    <dbReference type="NCBI Taxonomy" id="27915"/>
    <lineage>
        <taxon>Eukaryota</taxon>
        <taxon>Metazoa</taxon>
        <taxon>Spiralia</taxon>
        <taxon>Lophotrochozoa</taxon>
        <taxon>Annelida</taxon>
        <taxon>Polychaeta</taxon>
        <taxon>Sedentaria</taxon>
        <taxon>Canalipalpata</taxon>
        <taxon>Sabellida</taxon>
        <taxon>Siboglinidae</taxon>
        <taxon>Ridgeia</taxon>
    </lineage>
</organism>
<dbReference type="InterPro" id="IPR027124">
    <property type="entry name" value="Swc5/CFDP1/2"/>
</dbReference>
<accession>A0AAD9NWV5</accession>
<evidence type="ECO:0000259" key="2">
    <source>
        <dbReference type="Pfam" id="PF03372"/>
    </source>
</evidence>
<reference evidence="3" key="1">
    <citation type="journal article" date="2023" name="Mol. Biol. Evol.">
        <title>Third-Generation Sequencing Reveals the Adaptive Role of the Epigenome in Three Deep-Sea Polychaetes.</title>
        <authorList>
            <person name="Perez M."/>
            <person name="Aroh O."/>
            <person name="Sun Y."/>
            <person name="Lan Y."/>
            <person name="Juniper S.K."/>
            <person name="Young C.R."/>
            <person name="Angers B."/>
            <person name="Qian P.Y."/>
        </authorList>
    </citation>
    <scope>NUCLEOTIDE SEQUENCE</scope>
    <source>
        <strain evidence="3">R07B-5</strain>
    </source>
</reference>
<evidence type="ECO:0000256" key="1">
    <source>
        <dbReference type="SAM" id="MobiDB-lite"/>
    </source>
</evidence>
<dbReference type="SUPFAM" id="SSF56219">
    <property type="entry name" value="DNase I-like"/>
    <property type="match status" value="1"/>
</dbReference>
<dbReference type="PANTHER" id="PTHR23227">
    <property type="entry name" value="BUCENTAUR RELATED"/>
    <property type="match status" value="1"/>
</dbReference>
<dbReference type="InterPro" id="IPR036691">
    <property type="entry name" value="Endo/exonu/phosph_ase_sf"/>
</dbReference>
<dbReference type="CDD" id="cd09076">
    <property type="entry name" value="L1-EN"/>
    <property type="match status" value="1"/>
</dbReference>
<dbReference type="EMBL" id="JAODUO010000291">
    <property type="protein sequence ID" value="KAK2183924.1"/>
    <property type="molecule type" value="Genomic_DNA"/>
</dbReference>
<dbReference type="Proteomes" id="UP001209878">
    <property type="component" value="Unassembled WGS sequence"/>
</dbReference>
<gene>
    <name evidence="3" type="ORF">NP493_292g04014</name>
</gene>
<protein>
    <recommendedName>
        <fullName evidence="2">Endonuclease/exonuclease/phosphatase domain-containing protein</fullName>
    </recommendedName>
</protein>
<name>A0AAD9NWV5_RIDPI</name>
<dbReference type="Pfam" id="PF03372">
    <property type="entry name" value="Exo_endo_phos"/>
    <property type="match status" value="1"/>
</dbReference>
<proteinExistence type="predicted"/>
<evidence type="ECO:0000313" key="3">
    <source>
        <dbReference type="EMBL" id="KAK2183924.1"/>
    </source>
</evidence>
<dbReference type="AlphaFoldDB" id="A0AAD9NWV5"/>
<dbReference type="PANTHER" id="PTHR23227:SF84">
    <property type="entry name" value="ENDONUCLEASE_EXONUCLEASE_PHOSPHATASE DOMAIN-CONTAINING PROTEIN"/>
    <property type="match status" value="1"/>
</dbReference>
<dbReference type="InterPro" id="IPR005135">
    <property type="entry name" value="Endo/exonuclease/phosphatase"/>
</dbReference>
<dbReference type="Gene3D" id="3.60.10.10">
    <property type="entry name" value="Endonuclease/exonuclease/phosphatase"/>
    <property type="match status" value="1"/>
</dbReference>
<comment type="caution">
    <text evidence="3">The sequence shown here is derived from an EMBL/GenBank/DDBJ whole genome shotgun (WGS) entry which is preliminary data.</text>
</comment>
<evidence type="ECO:0000313" key="4">
    <source>
        <dbReference type="Proteomes" id="UP001209878"/>
    </source>
</evidence>
<feature type="region of interest" description="Disordered" evidence="1">
    <location>
        <begin position="307"/>
        <end position="336"/>
    </location>
</feature>
<sequence length="411" mass="46949">MSPDGGCYFWVCYKQFGIHVVLASGFNVLHGLDGGDDCLLSRYIHIDVKVFFSILNGCLFIWTLLDRDGADRSERRTAIVASELAKYNIDIAALCETRFSESGSLNDLEYSFFWSGKPKGERREAGVGFAIKKDIITKLTEMPRPVSDRVMTMRQGQLCVYVPTMTNPDENKEAFYNQLASVLSGIPRTDKLLLIGEFNARIGRENDKWPLVMGKHGIGKCNSNGELLLALCSEFELIVTSTMFKQKDERKTIWMHPRSRHWRMIDIVITRCRDKVDIHSTRAIRGTNCWTDHQMLTSTVAFRIRQKHNRQGTSKPTKPNTAKRSTISHRESFEQETDSALAQWEDKNDMKGIYNGFKEVWGPKKEGPVHLKSTDGMETFSDSKRVVARWSEHFQKILNVPGDTNHEITKL</sequence>